<keyword evidence="2" id="KW-0732">Signal</keyword>
<feature type="region of interest" description="Disordered" evidence="1">
    <location>
        <begin position="20"/>
        <end position="42"/>
    </location>
</feature>
<sequence length="117" mass="12949">MASKTSFRMASIILWALKTLGGPEPSSTRNSTSVSRPSNKKVRSSLWVFLACRDKGFAISTLSPAVRIGPDKVGSVQPSGPAQDQRTKDLNSKLYEHDLPRYRDRRNVQTTVVQTSK</sequence>
<feature type="chain" id="PRO_5025381359" evidence="2">
    <location>
        <begin position="22"/>
        <end position="117"/>
    </location>
</feature>
<accession>A0A6B0UMG3</accession>
<protein>
    <submittedName>
        <fullName evidence="3">Putative secreted protein</fullName>
    </submittedName>
</protein>
<feature type="compositionally biased region" description="Polar residues" evidence="1">
    <location>
        <begin position="25"/>
        <end position="37"/>
    </location>
</feature>
<feature type="signal peptide" evidence="2">
    <location>
        <begin position="1"/>
        <end position="21"/>
    </location>
</feature>
<dbReference type="EMBL" id="GIFC01008668">
    <property type="protein sequence ID" value="MXU90751.1"/>
    <property type="molecule type" value="Transcribed_RNA"/>
</dbReference>
<evidence type="ECO:0000313" key="3">
    <source>
        <dbReference type="EMBL" id="MXU90751.1"/>
    </source>
</evidence>
<organism evidence="3">
    <name type="scientific">Ixodes ricinus</name>
    <name type="common">Common tick</name>
    <name type="synonym">Acarus ricinus</name>
    <dbReference type="NCBI Taxonomy" id="34613"/>
    <lineage>
        <taxon>Eukaryota</taxon>
        <taxon>Metazoa</taxon>
        <taxon>Ecdysozoa</taxon>
        <taxon>Arthropoda</taxon>
        <taxon>Chelicerata</taxon>
        <taxon>Arachnida</taxon>
        <taxon>Acari</taxon>
        <taxon>Parasitiformes</taxon>
        <taxon>Ixodida</taxon>
        <taxon>Ixodoidea</taxon>
        <taxon>Ixodidae</taxon>
        <taxon>Ixodinae</taxon>
        <taxon>Ixodes</taxon>
    </lineage>
</organism>
<evidence type="ECO:0000256" key="1">
    <source>
        <dbReference type="SAM" id="MobiDB-lite"/>
    </source>
</evidence>
<name>A0A6B0UMG3_IXORI</name>
<reference evidence="3" key="1">
    <citation type="submission" date="2019-12" db="EMBL/GenBank/DDBJ databases">
        <title>An insight into the sialome of adult female Ixodes ricinus ticks feeding for 6 days.</title>
        <authorList>
            <person name="Perner J."/>
            <person name="Ribeiro J.M.C."/>
        </authorList>
    </citation>
    <scope>NUCLEOTIDE SEQUENCE</scope>
    <source>
        <strain evidence="3">Semi-engorged</strain>
        <tissue evidence="3">Salivary glands</tissue>
    </source>
</reference>
<feature type="region of interest" description="Disordered" evidence="1">
    <location>
        <begin position="68"/>
        <end position="90"/>
    </location>
</feature>
<evidence type="ECO:0000256" key="2">
    <source>
        <dbReference type="SAM" id="SignalP"/>
    </source>
</evidence>
<dbReference type="AlphaFoldDB" id="A0A6B0UMG3"/>
<proteinExistence type="predicted"/>